<sequence length="189" mass="19841">MPGPEGQSVNDRCAAIGEQIVMRRTQRGMSAAELARRAGISKATLSGLESGTGNPTITTLDSLAVALRIPLTDLISGDRDPGPLHLRGTGVESGEVKRELLRRISGGHSVEIWRMRLPANHSSTGLPHADGTVEQLFISSGHLRAGPVDNPTALGPGDLLAFAGDAPHVYVTSNEPVDLTVTFIVPVSN</sequence>
<protein>
    <submittedName>
        <fullName evidence="2">Helix-turn-helix</fullName>
    </submittedName>
</protein>
<dbReference type="GO" id="GO:0003677">
    <property type="term" value="F:DNA binding"/>
    <property type="evidence" value="ECO:0007669"/>
    <property type="project" value="UniProtKB-KW"/>
</dbReference>
<dbReference type="InterPro" id="IPR014710">
    <property type="entry name" value="RmlC-like_jellyroll"/>
</dbReference>
<evidence type="ECO:0000313" key="2">
    <source>
        <dbReference type="EMBL" id="SEC75297.1"/>
    </source>
</evidence>
<dbReference type="PROSITE" id="PS50943">
    <property type="entry name" value="HTH_CROC1"/>
    <property type="match status" value="1"/>
</dbReference>
<dbReference type="CDD" id="cd00093">
    <property type="entry name" value="HTH_XRE"/>
    <property type="match status" value="1"/>
</dbReference>
<dbReference type="Gene3D" id="2.60.120.10">
    <property type="entry name" value="Jelly Rolls"/>
    <property type="match status" value="1"/>
</dbReference>
<dbReference type="GO" id="GO:0003700">
    <property type="term" value="F:DNA-binding transcription factor activity"/>
    <property type="evidence" value="ECO:0007669"/>
    <property type="project" value="TreeGrafter"/>
</dbReference>
<dbReference type="InterPro" id="IPR011051">
    <property type="entry name" value="RmlC_Cupin_sf"/>
</dbReference>
<organism evidence="2 3">
    <name type="scientific">Rhodococcus koreensis</name>
    <dbReference type="NCBI Taxonomy" id="99653"/>
    <lineage>
        <taxon>Bacteria</taxon>
        <taxon>Bacillati</taxon>
        <taxon>Actinomycetota</taxon>
        <taxon>Actinomycetes</taxon>
        <taxon>Mycobacteriales</taxon>
        <taxon>Nocardiaceae</taxon>
        <taxon>Rhodococcus</taxon>
    </lineage>
</organism>
<dbReference type="PANTHER" id="PTHR46797">
    <property type="entry name" value="HTH-TYPE TRANSCRIPTIONAL REGULATOR"/>
    <property type="match status" value="1"/>
</dbReference>
<dbReference type="SMART" id="SM00530">
    <property type="entry name" value="HTH_XRE"/>
    <property type="match status" value="1"/>
</dbReference>
<accession>A0A1H4V2U2</accession>
<dbReference type="SUPFAM" id="SSF47413">
    <property type="entry name" value="lambda repressor-like DNA-binding domains"/>
    <property type="match status" value="1"/>
</dbReference>
<dbReference type="PANTHER" id="PTHR46797:SF1">
    <property type="entry name" value="METHYLPHOSPHONATE SYNTHASE"/>
    <property type="match status" value="1"/>
</dbReference>
<dbReference type="InterPro" id="IPR010982">
    <property type="entry name" value="Lambda_DNA-bd_dom_sf"/>
</dbReference>
<keyword evidence="3" id="KW-1185">Reference proteome</keyword>
<evidence type="ECO:0000256" key="1">
    <source>
        <dbReference type="ARBA" id="ARBA00023125"/>
    </source>
</evidence>
<proteinExistence type="predicted"/>
<dbReference type="GO" id="GO:0005829">
    <property type="term" value="C:cytosol"/>
    <property type="evidence" value="ECO:0007669"/>
    <property type="project" value="TreeGrafter"/>
</dbReference>
<dbReference type="InterPro" id="IPR050807">
    <property type="entry name" value="TransReg_Diox_bact_type"/>
</dbReference>
<dbReference type="RefSeq" id="WP_072943643.1">
    <property type="nucleotide sequence ID" value="NZ_CP070609.1"/>
</dbReference>
<name>A0A1H4V2U2_9NOCA</name>
<dbReference type="InterPro" id="IPR001387">
    <property type="entry name" value="Cro/C1-type_HTH"/>
</dbReference>
<reference evidence="3" key="1">
    <citation type="submission" date="2016-10" db="EMBL/GenBank/DDBJ databases">
        <authorList>
            <person name="Varghese N."/>
            <person name="Submissions S."/>
        </authorList>
    </citation>
    <scope>NUCLEOTIDE SEQUENCE [LARGE SCALE GENOMIC DNA]</scope>
    <source>
        <strain evidence="3">DSM 44498</strain>
    </source>
</reference>
<gene>
    <name evidence="2" type="ORF">SAMN04490239_5316</name>
</gene>
<dbReference type="Pfam" id="PF01381">
    <property type="entry name" value="HTH_3"/>
    <property type="match status" value="1"/>
</dbReference>
<dbReference type="Proteomes" id="UP000183561">
    <property type="component" value="Unassembled WGS sequence"/>
</dbReference>
<dbReference type="AlphaFoldDB" id="A0A1H4V2U2"/>
<dbReference type="Gene3D" id="1.10.260.40">
    <property type="entry name" value="lambda repressor-like DNA-binding domains"/>
    <property type="match status" value="1"/>
</dbReference>
<dbReference type="OrthoDB" id="5584941at2"/>
<evidence type="ECO:0000313" key="3">
    <source>
        <dbReference type="Proteomes" id="UP000183561"/>
    </source>
</evidence>
<keyword evidence="1" id="KW-0238">DNA-binding</keyword>
<dbReference type="SUPFAM" id="SSF51182">
    <property type="entry name" value="RmlC-like cupins"/>
    <property type="match status" value="1"/>
</dbReference>
<dbReference type="EMBL" id="FNSV01000005">
    <property type="protein sequence ID" value="SEC75297.1"/>
    <property type="molecule type" value="Genomic_DNA"/>
</dbReference>